<dbReference type="AlphaFoldDB" id="A0A5A7RGM9"/>
<accession>A0A5A7RGM9</accession>
<evidence type="ECO:0000313" key="1">
    <source>
        <dbReference type="EMBL" id="GER56301.1"/>
    </source>
</evidence>
<proteinExistence type="predicted"/>
<evidence type="ECO:0000313" key="2">
    <source>
        <dbReference type="Proteomes" id="UP000325081"/>
    </source>
</evidence>
<protein>
    <submittedName>
        <fullName evidence="1">Pectinesterase 3</fullName>
    </submittedName>
</protein>
<name>A0A5A7RGM9_STRAF</name>
<keyword evidence="2" id="KW-1185">Reference proteome</keyword>
<sequence>MSFTVQKQIGTNLMKYLEYDPARLLRIHIEIVIQEPSQILGLRDNHDYVPEDKEWKRLENLSRQCLIIRSNRENPDRLVSIKTFHAFVLAKSHYSTRRYPDLCFSTLAESINDGHRNLTSHKDFILVTLEKTIAAEEKTLLSAALNNQVRIRKIQKQRKNREIL</sequence>
<dbReference type="EMBL" id="BKCP01012625">
    <property type="protein sequence ID" value="GER56301.1"/>
    <property type="molecule type" value="Genomic_DNA"/>
</dbReference>
<dbReference type="Proteomes" id="UP000325081">
    <property type="component" value="Unassembled WGS sequence"/>
</dbReference>
<reference evidence="2" key="1">
    <citation type="journal article" date="2019" name="Curr. Biol.">
        <title>Genome Sequence of Striga asiatica Provides Insight into the Evolution of Plant Parasitism.</title>
        <authorList>
            <person name="Yoshida S."/>
            <person name="Kim S."/>
            <person name="Wafula E.K."/>
            <person name="Tanskanen J."/>
            <person name="Kim Y.M."/>
            <person name="Honaas L."/>
            <person name="Yang Z."/>
            <person name="Spallek T."/>
            <person name="Conn C.E."/>
            <person name="Ichihashi Y."/>
            <person name="Cheong K."/>
            <person name="Cui S."/>
            <person name="Der J.P."/>
            <person name="Gundlach H."/>
            <person name="Jiao Y."/>
            <person name="Hori C."/>
            <person name="Ishida J.K."/>
            <person name="Kasahara H."/>
            <person name="Kiba T."/>
            <person name="Kim M.S."/>
            <person name="Koo N."/>
            <person name="Laohavisit A."/>
            <person name="Lee Y.H."/>
            <person name="Lumba S."/>
            <person name="McCourt P."/>
            <person name="Mortimer J.C."/>
            <person name="Mutuku J.M."/>
            <person name="Nomura T."/>
            <person name="Sasaki-Sekimoto Y."/>
            <person name="Seto Y."/>
            <person name="Wang Y."/>
            <person name="Wakatake T."/>
            <person name="Sakakibara H."/>
            <person name="Demura T."/>
            <person name="Yamaguchi S."/>
            <person name="Yoneyama K."/>
            <person name="Manabe R.I."/>
            <person name="Nelson D.C."/>
            <person name="Schulman A.H."/>
            <person name="Timko M.P."/>
            <person name="dePamphilis C.W."/>
            <person name="Choi D."/>
            <person name="Shirasu K."/>
        </authorList>
    </citation>
    <scope>NUCLEOTIDE SEQUENCE [LARGE SCALE GENOMIC DNA]</scope>
    <source>
        <strain evidence="2">cv. UVA1</strain>
    </source>
</reference>
<comment type="caution">
    <text evidence="1">The sequence shown here is derived from an EMBL/GenBank/DDBJ whole genome shotgun (WGS) entry which is preliminary data.</text>
</comment>
<gene>
    <name evidence="1" type="ORF">STAS_34037</name>
</gene>
<organism evidence="1 2">
    <name type="scientific">Striga asiatica</name>
    <name type="common">Asiatic witchweed</name>
    <name type="synonym">Buchnera asiatica</name>
    <dbReference type="NCBI Taxonomy" id="4170"/>
    <lineage>
        <taxon>Eukaryota</taxon>
        <taxon>Viridiplantae</taxon>
        <taxon>Streptophyta</taxon>
        <taxon>Embryophyta</taxon>
        <taxon>Tracheophyta</taxon>
        <taxon>Spermatophyta</taxon>
        <taxon>Magnoliopsida</taxon>
        <taxon>eudicotyledons</taxon>
        <taxon>Gunneridae</taxon>
        <taxon>Pentapetalae</taxon>
        <taxon>asterids</taxon>
        <taxon>lamiids</taxon>
        <taxon>Lamiales</taxon>
        <taxon>Orobanchaceae</taxon>
        <taxon>Buchnereae</taxon>
        <taxon>Striga</taxon>
    </lineage>
</organism>